<evidence type="ECO:0000313" key="2">
    <source>
        <dbReference type="Proteomes" id="UP000019330"/>
    </source>
</evidence>
<dbReference type="HOGENOM" id="CLU_870624_0_0_12"/>
<proteinExistence type="predicted"/>
<dbReference type="EMBL" id="CP005746">
    <property type="protein sequence ID" value="AHH11157.1"/>
    <property type="molecule type" value="Genomic_DNA"/>
</dbReference>
<keyword evidence="2" id="KW-1185">Reference proteome</keyword>
<organism evidence="1">
    <name type="scientific">Borrelia coriaceae ATCC 43381</name>
    <dbReference type="NCBI Taxonomy" id="1408429"/>
    <lineage>
        <taxon>Bacteria</taxon>
        <taxon>Pseudomonadati</taxon>
        <taxon>Spirochaetota</taxon>
        <taxon>Spirochaetia</taxon>
        <taxon>Spirochaetales</taxon>
        <taxon>Borreliaceae</taxon>
        <taxon>Borrelia</taxon>
    </lineage>
</organism>
<protein>
    <recommendedName>
        <fullName evidence="3">Lipoprotein</fullName>
    </recommendedName>
</protein>
<evidence type="ECO:0000313" key="1">
    <source>
        <dbReference type="EMBL" id="AHH11157.1"/>
    </source>
</evidence>
<geneLocation type="plasmid" evidence="1 2">
    <name>unnamed</name>
</geneLocation>
<gene>
    <name evidence="1" type="ORF">BCO_0900035</name>
</gene>
<sequence>MKKGELCMIKFGIGFYIFAVGIVSCKQDVSDTSSSTGQTRVVLPEVVVPTNSLGKGNEVLKPEGPLASQSSKTRDAAYIEFRQVVDKYKKQFEREIKKVNLNDELEERMNFLLNVLAEYETPDEQNYVYTALEHDVDLIEKLSVILDALYNASVSVSQDDQSNLGVLAKLANYVYANFIFIEKGSIAFDLCLVLFELTHYAYQVLYNCFDEANLTDIQSADEFIAMSAQLDTIMMARADAISKVKDQIVVAAASVSDIDKLIEEIEKITKDGEAASAFMHMKESTGGFWELKYKRGLDAFDVISKRPLYL</sequence>
<dbReference type="Proteomes" id="UP000019330">
    <property type="component" value="Plasmid unnamed"/>
</dbReference>
<dbReference type="PROSITE" id="PS51257">
    <property type="entry name" value="PROKAR_LIPOPROTEIN"/>
    <property type="match status" value="1"/>
</dbReference>
<reference evidence="1" key="1">
    <citation type="submission" date="2013-04" db="EMBL/GenBank/DDBJ databases">
        <title>Comparative Genomics of Relapsing Fever Spirochetes.</title>
        <authorList>
            <person name="Schwan T.G."/>
            <person name="Raffel S.J."/>
            <person name="Porcella S.F."/>
            <person name="Martens C.A."/>
            <person name="Bruno D.P."/>
            <person name="Ricklefs S.M."/>
            <person name="Barbian K.B."/>
        </authorList>
    </citation>
    <scope>NUCLEOTIDE SEQUENCE</scope>
    <source>
        <strain evidence="1">Co53</strain>
        <plasmid evidence="1">unnamed</plasmid>
    </source>
</reference>
<keyword evidence="1" id="KW-0614">Plasmid</keyword>
<accession>W5SW87</accession>
<name>W5SW87_9SPIR</name>
<evidence type="ECO:0008006" key="3">
    <source>
        <dbReference type="Google" id="ProtNLM"/>
    </source>
</evidence>
<dbReference type="AlphaFoldDB" id="W5SW87"/>